<dbReference type="PANTHER" id="PTHR37421">
    <property type="entry name" value="UPF0260 PROTEIN YCGN"/>
    <property type="match status" value="1"/>
</dbReference>
<gene>
    <name evidence="1" type="ORF">IAD20_05630</name>
</gene>
<reference evidence="1" key="2">
    <citation type="journal article" date="2021" name="PeerJ">
        <title>Extensive microbial diversity within the chicken gut microbiome revealed by metagenomics and culture.</title>
        <authorList>
            <person name="Gilroy R."/>
            <person name="Ravi A."/>
            <person name="Getino M."/>
            <person name="Pursley I."/>
            <person name="Horton D.L."/>
            <person name="Alikhan N.F."/>
            <person name="Baker D."/>
            <person name="Gharbi K."/>
            <person name="Hall N."/>
            <person name="Watson M."/>
            <person name="Adriaenssens E.M."/>
            <person name="Foster-Nyarko E."/>
            <person name="Jarju S."/>
            <person name="Secka A."/>
            <person name="Antonio M."/>
            <person name="Oren A."/>
            <person name="Chaudhuri R.R."/>
            <person name="La Ragione R."/>
            <person name="Hildebrand F."/>
            <person name="Pallen M.J."/>
        </authorList>
    </citation>
    <scope>NUCLEOTIDE SEQUENCE</scope>
    <source>
        <strain evidence="1">ChiW3-316</strain>
    </source>
</reference>
<dbReference type="InterPro" id="IPR008228">
    <property type="entry name" value="UCP006173"/>
</dbReference>
<dbReference type="AlphaFoldDB" id="A0A9D1SBJ0"/>
<dbReference type="PIRSF" id="PIRSF006173">
    <property type="entry name" value="UCP006173"/>
    <property type="match status" value="1"/>
</dbReference>
<comment type="caution">
    <text evidence="1">The sequence shown here is derived from an EMBL/GenBank/DDBJ whole genome shotgun (WGS) entry which is preliminary data.</text>
</comment>
<dbReference type="NCBIfam" id="NF003501">
    <property type="entry name" value="PRK05170.1-5"/>
    <property type="match status" value="1"/>
</dbReference>
<dbReference type="EMBL" id="DVNC01000037">
    <property type="protein sequence ID" value="HIU53543.1"/>
    <property type="molecule type" value="Genomic_DNA"/>
</dbReference>
<reference evidence="1" key="1">
    <citation type="submission" date="2020-10" db="EMBL/GenBank/DDBJ databases">
        <authorList>
            <person name="Gilroy R."/>
        </authorList>
    </citation>
    <scope>NUCLEOTIDE SEQUENCE</scope>
    <source>
        <strain evidence="1">ChiW3-316</strain>
    </source>
</reference>
<evidence type="ECO:0000313" key="1">
    <source>
        <dbReference type="EMBL" id="HIU53543.1"/>
    </source>
</evidence>
<dbReference type="Proteomes" id="UP000824107">
    <property type="component" value="Unassembled WGS sequence"/>
</dbReference>
<evidence type="ECO:0000313" key="2">
    <source>
        <dbReference type="Proteomes" id="UP000824107"/>
    </source>
</evidence>
<protein>
    <submittedName>
        <fullName evidence="1">YcgN family cysteine cluster protein</fullName>
    </submittedName>
</protein>
<sequence length="168" mass="19939">MNKTDYLIEDDYTPQSRYDNLKEVEPEFWKHKKLEQMNKTEWELLCDGCGKCCLNKLEIKGKIKFTNTYCRFLDCSNCLCKIYARRFEKVPDCRDIDLAAIREKPRWLPKTCAYWLLDNGYDLPDWHPLITGRADSVSRAGMSLQGRPLVCETEVKDYEDYLVDWEDL</sequence>
<accession>A0A9D1SBJ0</accession>
<proteinExistence type="predicted"/>
<name>A0A9D1SBJ0_9PROT</name>
<dbReference type="PANTHER" id="PTHR37421:SF1">
    <property type="entry name" value="UPF0260 PROTEIN YCGN"/>
    <property type="match status" value="1"/>
</dbReference>
<organism evidence="1 2">
    <name type="scientific">Candidatus Scatocola faecipullorum</name>
    <dbReference type="NCBI Taxonomy" id="2840917"/>
    <lineage>
        <taxon>Bacteria</taxon>
        <taxon>Pseudomonadati</taxon>
        <taxon>Pseudomonadota</taxon>
        <taxon>Alphaproteobacteria</taxon>
        <taxon>Rhodospirillales</taxon>
        <taxon>Rhodospirillaceae</taxon>
        <taxon>Rhodospirillaceae incertae sedis</taxon>
        <taxon>Candidatus Scatocola</taxon>
    </lineage>
</organism>